<evidence type="ECO:0000256" key="2">
    <source>
        <dbReference type="SAM" id="SignalP"/>
    </source>
</evidence>
<dbReference type="InterPro" id="IPR009739">
    <property type="entry name" value="LprI-like_N"/>
</dbReference>
<dbReference type="PANTHER" id="PTHR37549:SF1">
    <property type="entry name" value="LIPOPROTEIN LPRI"/>
    <property type="match status" value="1"/>
</dbReference>
<feature type="domain" description="Lysozyme inhibitor LprI-like N-terminal" evidence="3">
    <location>
        <begin position="23"/>
        <end position="77"/>
    </location>
</feature>
<evidence type="ECO:0000256" key="1">
    <source>
        <dbReference type="SAM" id="MobiDB-lite"/>
    </source>
</evidence>
<feature type="signal peptide" evidence="2">
    <location>
        <begin position="1"/>
        <end position="18"/>
    </location>
</feature>
<name>A0A0J2AYU3_ECOLX</name>
<feature type="compositionally biased region" description="Basic and acidic residues" evidence="1">
    <location>
        <begin position="118"/>
        <end position="132"/>
    </location>
</feature>
<protein>
    <submittedName>
        <fullName evidence="4">DUF1311 domain-containing protein</fullName>
    </submittedName>
</protein>
<feature type="region of interest" description="Disordered" evidence="1">
    <location>
        <begin position="112"/>
        <end position="132"/>
    </location>
</feature>
<dbReference type="AlphaFoldDB" id="A0A0J2AYU3"/>
<dbReference type="RefSeq" id="WP_000789830.1">
    <property type="nucleotide sequence ID" value="NZ_AP017610.1"/>
</dbReference>
<evidence type="ECO:0000259" key="3">
    <source>
        <dbReference type="Pfam" id="PF07007"/>
    </source>
</evidence>
<evidence type="ECO:0000313" key="5">
    <source>
        <dbReference type="Proteomes" id="UP000543424"/>
    </source>
</evidence>
<gene>
    <name evidence="4" type="ORF">F9413_11945</name>
</gene>
<accession>A0A0J2AYU3</accession>
<evidence type="ECO:0000313" key="4">
    <source>
        <dbReference type="EMBL" id="EFH4961221.1"/>
    </source>
</evidence>
<proteinExistence type="predicted"/>
<dbReference type="InterPro" id="IPR052755">
    <property type="entry name" value="Lysozyme_Inhibitor_LprI"/>
</dbReference>
<dbReference type="Pfam" id="PF07007">
    <property type="entry name" value="LprI"/>
    <property type="match status" value="1"/>
</dbReference>
<dbReference type="GO" id="GO:0005576">
    <property type="term" value="C:extracellular region"/>
    <property type="evidence" value="ECO:0007669"/>
    <property type="project" value="TreeGrafter"/>
</dbReference>
<keyword evidence="2" id="KW-0732">Signal</keyword>
<comment type="caution">
    <text evidence="4">The sequence shown here is derived from an EMBL/GenBank/DDBJ whole genome shotgun (WGS) entry which is preliminary data.</text>
</comment>
<dbReference type="PANTHER" id="PTHR37549">
    <property type="entry name" value="LIPOPROTEIN LPRI"/>
    <property type="match status" value="1"/>
</dbReference>
<dbReference type="Gene3D" id="1.20.1270.180">
    <property type="match status" value="1"/>
</dbReference>
<dbReference type="EMBL" id="AASWBF010000015">
    <property type="protein sequence ID" value="EFH4961221.1"/>
    <property type="molecule type" value="Genomic_DNA"/>
</dbReference>
<organism evidence="4 5">
    <name type="scientific">Escherichia coli</name>
    <dbReference type="NCBI Taxonomy" id="562"/>
    <lineage>
        <taxon>Bacteria</taxon>
        <taxon>Pseudomonadati</taxon>
        <taxon>Pseudomonadota</taxon>
        <taxon>Gammaproteobacteria</taxon>
        <taxon>Enterobacterales</taxon>
        <taxon>Enterobacteriaceae</taxon>
        <taxon>Escherichia</taxon>
    </lineage>
</organism>
<sequence>MKNILLASLLVASPGAFAASFDCQKASTAIEHKICDNERLSKLDEQLSSAYSSALKGNPENADTLKMVQRQWVNMRGKLTDNKALELAYLIQINGLKGLGSSVSVTAANDIPTSAQKHSKEQEDTSKAEAKSVKNGNKLTLESFRAKYVEVDGEYYSTTSIPRGSSFLFTCASRIADDQVNIWKKQAAKEGKIDLFFEVENHLHTAMLNANFQKLNSDPAKRGICNLINAVP</sequence>
<reference evidence="4 5" key="1">
    <citation type="submission" date="2019-12" db="EMBL/GenBank/DDBJ databases">
        <authorList>
            <consortium name="NARMS: The National Antimicrobial Resistance Monitoring System"/>
        </authorList>
    </citation>
    <scope>NUCLEOTIDE SEQUENCE [LARGE SCALE GENOMIC DNA]</scope>
    <source>
        <strain evidence="4 5">CVM N19EC0130</strain>
    </source>
</reference>
<dbReference type="Proteomes" id="UP000543424">
    <property type="component" value="Unassembled WGS sequence"/>
</dbReference>
<feature type="chain" id="PRO_5014515990" evidence="2">
    <location>
        <begin position="19"/>
        <end position="232"/>
    </location>
</feature>